<dbReference type="InterPro" id="IPR050958">
    <property type="entry name" value="Cell_Adh-Cytoskel_Orgn"/>
</dbReference>
<dbReference type="GO" id="GO:0005886">
    <property type="term" value="C:plasma membrane"/>
    <property type="evidence" value="ECO:0007669"/>
    <property type="project" value="UniProtKB-SubCell"/>
</dbReference>
<evidence type="ECO:0000256" key="4">
    <source>
        <dbReference type="ARBA" id="ARBA00022737"/>
    </source>
</evidence>
<dbReference type="FunFam" id="2.60.40.10:FF:000333">
    <property type="entry name" value="Down syndrome cell adhesion molecule"/>
    <property type="match status" value="3"/>
</dbReference>
<dbReference type="GO" id="GO:0050808">
    <property type="term" value="P:synapse organization"/>
    <property type="evidence" value="ECO:0007669"/>
    <property type="project" value="TreeGrafter"/>
</dbReference>
<gene>
    <name evidence="10" type="primary">Hmcn1</name>
    <name evidence="10" type="ORF">TNIN_114951</name>
</gene>
<evidence type="ECO:0000256" key="1">
    <source>
        <dbReference type="ARBA" id="ARBA00004236"/>
    </source>
</evidence>
<evidence type="ECO:0000256" key="6">
    <source>
        <dbReference type="ARBA" id="ARBA00023157"/>
    </source>
</evidence>
<dbReference type="PANTHER" id="PTHR45080">
    <property type="entry name" value="CONTACTIN 5"/>
    <property type="match status" value="1"/>
</dbReference>
<feature type="domain" description="Ig-like" evidence="9">
    <location>
        <begin position="493"/>
        <end position="583"/>
    </location>
</feature>
<evidence type="ECO:0000256" key="7">
    <source>
        <dbReference type="ARBA" id="ARBA00023180"/>
    </source>
</evidence>
<comment type="subcellular location">
    <subcellularLocation>
        <location evidence="1">Cell membrane</location>
    </subcellularLocation>
</comment>
<dbReference type="Pfam" id="PF07679">
    <property type="entry name" value="I-set"/>
    <property type="match status" value="1"/>
</dbReference>
<dbReference type="GO" id="GO:0043025">
    <property type="term" value="C:neuronal cell body"/>
    <property type="evidence" value="ECO:0007669"/>
    <property type="project" value="TreeGrafter"/>
</dbReference>
<organism evidence="10 11">
    <name type="scientific">Trichonephila inaurata madagascariensis</name>
    <dbReference type="NCBI Taxonomy" id="2747483"/>
    <lineage>
        <taxon>Eukaryota</taxon>
        <taxon>Metazoa</taxon>
        <taxon>Ecdysozoa</taxon>
        <taxon>Arthropoda</taxon>
        <taxon>Chelicerata</taxon>
        <taxon>Arachnida</taxon>
        <taxon>Araneae</taxon>
        <taxon>Araneomorphae</taxon>
        <taxon>Entelegynae</taxon>
        <taxon>Araneoidea</taxon>
        <taxon>Nephilidae</taxon>
        <taxon>Trichonephila</taxon>
        <taxon>Trichonephila inaurata</taxon>
    </lineage>
</organism>
<sequence>MGVLRAICYSIIMIVGFTAHYDALKIKEFSFPNQVHEGDQTSAMCFSGSSDTPVTFTWLKDGVKITSSTNVSVKMDEEFSVIIINPVSLSSSGNYTCTATNHHETSSYSTILSIVAPPSWLVQPADVTLVVGEDIMLKCSATGSPNPRIKWKRINENSTVEQNFKSINGTLVLHSARMTDAGEYECSADNDVTPPITKRIRIHVNESPKIKQFSFQDNVLEGDVVTATCYAITKMVPVTYTWLKNGKSVDNVKNIRISNTEEISSIILDPVTLNDSGNYTCIATNSAGRDTFSTFLQVKAAPRWLTIPNDIVSTLGNFVSAHCIATGSPEPTIIWKKFSGHKKVDLKPLKGEDLNGNNSVLKFDSVSYDDAGMYECEADNGISPSIRTNFTIILRDHPKIKKFFFEDNIKQGDVASVMCLATSSVMPVKFQWEKNGVPITEAAKHAKVEDGSSFSVLVFHSVEISDHGNYSCIATNAEGNDKYTTELTVKAPPQWLEEPKNMVTRVGEPIDIHCSATGSPKPNISWKKLSENNEKIIMNPSDDVKHSSNHLKIISVSSSDSGVYQCIADNGIEPIIKSNFTVTIRGMD</sequence>
<evidence type="ECO:0000259" key="9">
    <source>
        <dbReference type="PROSITE" id="PS50835"/>
    </source>
</evidence>
<keyword evidence="7" id="KW-0325">Glycoprotein</keyword>
<dbReference type="Gene3D" id="2.60.40.10">
    <property type="entry name" value="Immunoglobulins"/>
    <property type="match status" value="6"/>
</dbReference>
<dbReference type="InterPro" id="IPR003598">
    <property type="entry name" value="Ig_sub2"/>
</dbReference>
<dbReference type="GO" id="GO:0007156">
    <property type="term" value="P:homophilic cell adhesion via plasma membrane adhesion molecules"/>
    <property type="evidence" value="ECO:0007669"/>
    <property type="project" value="TreeGrafter"/>
</dbReference>
<dbReference type="InterPro" id="IPR013783">
    <property type="entry name" value="Ig-like_fold"/>
</dbReference>
<keyword evidence="8" id="KW-0393">Immunoglobulin domain</keyword>
<keyword evidence="11" id="KW-1185">Reference proteome</keyword>
<keyword evidence="4" id="KW-0677">Repeat</keyword>
<name>A0A8X6KIX8_9ARAC</name>
<keyword evidence="6" id="KW-1015">Disulfide bond</keyword>
<dbReference type="GO" id="GO:0008046">
    <property type="term" value="F:axon guidance receptor activity"/>
    <property type="evidence" value="ECO:0007669"/>
    <property type="project" value="TreeGrafter"/>
</dbReference>
<keyword evidence="5" id="KW-0472">Membrane</keyword>
<feature type="domain" description="Ig-like" evidence="9">
    <location>
        <begin position="37"/>
        <end position="113"/>
    </location>
</feature>
<evidence type="ECO:0000256" key="5">
    <source>
        <dbReference type="ARBA" id="ARBA00023136"/>
    </source>
</evidence>
<evidence type="ECO:0000256" key="3">
    <source>
        <dbReference type="ARBA" id="ARBA00022729"/>
    </source>
</evidence>
<keyword evidence="2" id="KW-1003">Cell membrane</keyword>
<feature type="domain" description="Ig-like" evidence="9">
    <location>
        <begin position="302"/>
        <end position="393"/>
    </location>
</feature>
<dbReference type="InterPro" id="IPR003599">
    <property type="entry name" value="Ig_sub"/>
</dbReference>
<dbReference type="SMART" id="SM00408">
    <property type="entry name" value="IGc2"/>
    <property type="match status" value="6"/>
</dbReference>
<dbReference type="AlphaFoldDB" id="A0A8X6KIX8"/>
<dbReference type="PANTHER" id="PTHR45080:SF8">
    <property type="entry name" value="IG-LIKE DOMAIN-CONTAINING PROTEIN"/>
    <property type="match status" value="1"/>
</dbReference>
<dbReference type="PROSITE" id="PS50835">
    <property type="entry name" value="IG_LIKE"/>
    <property type="match status" value="6"/>
</dbReference>
<comment type="caution">
    <text evidence="10">The sequence shown here is derived from an EMBL/GenBank/DDBJ whole genome shotgun (WGS) entry which is preliminary data.</text>
</comment>
<dbReference type="InterPro" id="IPR013098">
    <property type="entry name" value="Ig_I-set"/>
</dbReference>
<keyword evidence="3" id="KW-0732">Signal</keyword>
<dbReference type="InterPro" id="IPR036179">
    <property type="entry name" value="Ig-like_dom_sf"/>
</dbReference>
<dbReference type="EMBL" id="BMAV01026680">
    <property type="protein sequence ID" value="GFS52410.1"/>
    <property type="molecule type" value="Genomic_DNA"/>
</dbReference>
<dbReference type="Pfam" id="PF13927">
    <property type="entry name" value="Ig_3"/>
    <property type="match status" value="5"/>
</dbReference>
<dbReference type="SMART" id="SM00409">
    <property type="entry name" value="IG"/>
    <property type="match status" value="6"/>
</dbReference>
<dbReference type="InterPro" id="IPR007110">
    <property type="entry name" value="Ig-like_dom"/>
</dbReference>
<feature type="domain" description="Ig-like" evidence="9">
    <location>
        <begin position="398"/>
        <end position="488"/>
    </location>
</feature>
<protein>
    <submittedName>
        <fullName evidence="10">Hemicentin-1</fullName>
    </submittedName>
</protein>
<evidence type="ECO:0000313" key="10">
    <source>
        <dbReference type="EMBL" id="GFS52410.1"/>
    </source>
</evidence>
<dbReference type="Proteomes" id="UP000886998">
    <property type="component" value="Unassembled WGS sequence"/>
</dbReference>
<evidence type="ECO:0000256" key="2">
    <source>
        <dbReference type="ARBA" id="ARBA00022475"/>
    </source>
</evidence>
<evidence type="ECO:0000313" key="11">
    <source>
        <dbReference type="Proteomes" id="UP000886998"/>
    </source>
</evidence>
<dbReference type="FunFam" id="2.60.40.10:FF:000328">
    <property type="entry name" value="CLUMA_CG000981, isoform A"/>
    <property type="match status" value="1"/>
</dbReference>
<reference evidence="10" key="1">
    <citation type="submission" date="2020-08" db="EMBL/GenBank/DDBJ databases">
        <title>Multicomponent nature underlies the extraordinary mechanical properties of spider dragline silk.</title>
        <authorList>
            <person name="Kono N."/>
            <person name="Nakamura H."/>
            <person name="Mori M."/>
            <person name="Yoshida Y."/>
            <person name="Ohtoshi R."/>
            <person name="Malay A.D."/>
            <person name="Moran D.A.P."/>
            <person name="Tomita M."/>
            <person name="Numata K."/>
            <person name="Arakawa K."/>
        </authorList>
    </citation>
    <scope>NUCLEOTIDE SEQUENCE</scope>
</reference>
<feature type="domain" description="Ig-like" evidence="9">
    <location>
        <begin position="118"/>
        <end position="197"/>
    </location>
</feature>
<proteinExistence type="predicted"/>
<feature type="domain" description="Ig-like" evidence="9">
    <location>
        <begin position="208"/>
        <end position="293"/>
    </location>
</feature>
<accession>A0A8X6KIX8</accession>
<dbReference type="GO" id="GO:0030424">
    <property type="term" value="C:axon"/>
    <property type="evidence" value="ECO:0007669"/>
    <property type="project" value="TreeGrafter"/>
</dbReference>
<evidence type="ECO:0000256" key="8">
    <source>
        <dbReference type="ARBA" id="ARBA00023319"/>
    </source>
</evidence>
<dbReference type="SUPFAM" id="SSF48726">
    <property type="entry name" value="Immunoglobulin"/>
    <property type="match status" value="5"/>
</dbReference>
<dbReference type="OrthoDB" id="6430607at2759"/>